<dbReference type="EMBL" id="JBHSQB010000003">
    <property type="protein sequence ID" value="MFC6095338.1"/>
    <property type="molecule type" value="Genomic_DNA"/>
</dbReference>
<keyword evidence="9" id="KW-1185">Reference proteome</keyword>
<dbReference type="PANTHER" id="PTHR30026">
    <property type="entry name" value="OUTER MEMBRANE PROTEIN TOLC"/>
    <property type="match status" value="1"/>
</dbReference>
<evidence type="ECO:0000313" key="8">
    <source>
        <dbReference type="EMBL" id="MFC6095338.1"/>
    </source>
</evidence>
<dbReference type="PANTHER" id="PTHR30026:SF20">
    <property type="entry name" value="OUTER MEMBRANE PROTEIN TOLC"/>
    <property type="match status" value="1"/>
</dbReference>
<keyword evidence="6" id="KW-0472">Membrane</keyword>
<dbReference type="InterPro" id="IPR051906">
    <property type="entry name" value="TolC-like"/>
</dbReference>
<evidence type="ECO:0000256" key="2">
    <source>
        <dbReference type="ARBA" id="ARBA00007613"/>
    </source>
</evidence>
<keyword evidence="5" id="KW-0812">Transmembrane</keyword>
<evidence type="ECO:0000313" key="9">
    <source>
        <dbReference type="Proteomes" id="UP001596287"/>
    </source>
</evidence>
<keyword evidence="7" id="KW-0998">Cell outer membrane</keyword>
<evidence type="ECO:0000256" key="6">
    <source>
        <dbReference type="ARBA" id="ARBA00023136"/>
    </source>
</evidence>
<gene>
    <name evidence="8" type="ORF">ACFPVY_01665</name>
</gene>
<dbReference type="Gene3D" id="1.20.1600.10">
    <property type="entry name" value="Outer membrane efflux proteins (OEP)"/>
    <property type="match status" value="1"/>
</dbReference>
<sequence length="476" mass="53832">MKKYKIIDKFQLAIGNWQCAIGNKQSTTSKWQSAIGDERYTIGKLQFLKLIFKFLVILANCKLPILKYCQLPIALCLLLIANCQFSNAQSLSLKDALEFANKNNLTIQSSELESKMYSQLKGSAYELPKTEILGTFGQINTNAQDKNFSISQSFSPFQYGAKKKLLVENSNLSQLKTGVTKQEITFNIRQSWNSLLYYSELNKMLQKQNNLMQKFVRSASLRFQTGETNSLEKTTAEAKQQELEQKIKHNDAMIWVEKSKIKTFLNRQENFASSDTSFVALPTFGILDSTLVKENPNVKMASQQINVAEANRKVEKSILMPDISAGYFIQSFTGNQEVNGQAIYYDGSPRFQGFSVGISLPIFAGSNVSKIQASKTNIEIQQKNADYLKLELSTHYQQQIQQLNTFQSLVDYYKTTALANADLITKNAGKAYQNGDVSYVEYVQAFETALAIRTNYINAINNFNQTVINLQFLVNQ</sequence>
<dbReference type="RefSeq" id="WP_379789954.1">
    <property type="nucleotide sequence ID" value="NZ_JBHSQB010000003.1"/>
</dbReference>
<protein>
    <submittedName>
        <fullName evidence="8">TolC family protein</fullName>
    </submittedName>
</protein>
<comment type="caution">
    <text evidence="8">The sequence shown here is derived from an EMBL/GenBank/DDBJ whole genome shotgun (WGS) entry which is preliminary data.</text>
</comment>
<evidence type="ECO:0000256" key="5">
    <source>
        <dbReference type="ARBA" id="ARBA00022692"/>
    </source>
</evidence>
<evidence type="ECO:0000256" key="4">
    <source>
        <dbReference type="ARBA" id="ARBA00022452"/>
    </source>
</evidence>
<evidence type="ECO:0000256" key="3">
    <source>
        <dbReference type="ARBA" id="ARBA00022448"/>
    </source>
</evidence>
<comment type="similarity">
    <text evidence="2">Belongs to the outer membrane factor (OMF) (TC 1.B.17) family.</text>
</comment>
<dbReference type="SUPFAM" id="SSF56954">
    <property type="entry name" value="Outer membrane efflux proteins (OEP)"/>
    <property type="match status" value="1"/>
</dbReference>
<comment type="subcellular location">
    <subcellularLocation>
        <location evidence="1">Cell outer membrane</location>
    </subcellularLocation>
</comment>
<dbReference type="InterPro" id="IPR003423">
    <property type="entry name" value="OMP_efflux"/>
</dbReference>
<organism evidence="8 9">
    <name type="scientific">Flavobacterium qiangtangense</name>
    <dbReference type="NCBI Taxonomy" id="1442595"/>
    <lineage>
        <taxon>Bacteria</taxon>
        <taxon>Pseudomonadati</taxon>
        <taxon>Bacteroidota</taxon>
        <taxon>Flavobacteriia</taxon>
        <taxon>Flavobacteriales</taxon>
        <taxon>Flavobacteriaceae</taxon>
        <taxon>Flavobacterium</taxon>
    </lineage>
</organism>
<keyword evidence="4" id="KW-1134">Transmembrane beta strand</keyword>
<evidence type="ECO:0000256" key="1">
    <source>
        <dbReference type="ARBA" id="ARBA00004442"/>
    </source>
</evidence>
<accession>A0ABW1PI92</accession>
<name>A0ABW1PI92_9FLAO</name>
<reference evidence="9" key="1">
    <citation type="journal article" date="2019" name="Int. J. Syst. Evol. Microbiol.">
        <title>The Global Catalogue of Microorganisms (GCM) 10K type strain sequencing project: providing services to taxonomists for standard genome sequencing and annotation.</title>
        <authorList>
            <consortium name="The Broad Institute Genomics Platform"/>
            <consortium name="The Broad Institute Genome Sequencing Center for Infectious Disease"/>
            <person name="Wu L."/>
            <person name="Ma J."/>
        </authorList>
    </citation>
    <scope>NUCLEOTIDE SEQUENCE [LARGE SCALE GENOMIC DNA]</scope>
    <source>
        <strain evidence="9">CCUG 49679</strain>
    </source>
</reference>
<evidence type="ECO:0000256" key="7">
    <source>
        <dbReference type="ARBA" id="ARBA00023237"/>
    </source>
</evidence>
<dbReference type="Pfam" id="PF02321">
    <property type="entry name" value="OEP"/>
    <property type="match status" value="1"/>
</dbReference>
<keyword evidence="3" id="KW-0813">Transport</keyword>
<proteinExistence type="inferred from homology"/>
<dbReference type="Proteomes" id="UP001596287">
    <property type="component" value="Unassembled WGS sequence"/>
</dbReference>